<feature type="domain" description="BRCT" evidence="12">
    <location>
        <begin position="4"/>
        <end position="97"/>
    </location>
</feature>
<dbReference type="Pfam" id="PF14792">
    <property type="entry name" value="DNA_pol_B_palm"/>
    <property type="match status" value="1"/>
</dbReference>
<dbReference type="InterPro" id="IPR002054">
    <property type="entry name" value="DNA-dir_DNA_pol_X"/>
</dbReference>
<evidence type="ECO:0000256" key="11">
    <source>
        <dbReference type="RuleBase" id="RU366014"/>
    </source>
</evidence>
<dbReference type="Pfam" id="PF14791">
    <property type="entry name" value="DNA_pol_B_thumb"/>
    <property type="match status" value="1"/>
</dbReference>
<dbReference type="PRINTS" id="PR00870">
    <property type="entry name" value="DNAPOLXBETA"/>
</dbReference>
<dbReference type="OrthoDB" id="205514at2759"/>
<dbReference type="SUPFAM" id="SSF47802">
    <property type="entry name" value="DNA polymerase beta, N-terminal domain-like"/>
    <property type="match status" value="1"/>
</dbReference>
<keyword evidence="3 11" id="KW-0808">Transferase</keyword>
<keyword evidence="6 11" id="KW-0227">DNA damage</keyword>
<comment type="cofactor">
    <cofactor evidence="1">
        <name>Mn(2+)</name>
        <dbReference type="ChEBI" id="CHEBI:29035"/>
    </cofactor>
</comment>
<keyword evidence="2" id="KW-0237">DNA synthesis</keyword>
<accession>A0A9P8NYR6</accession>
<dbReference type="InterPro" id="IPR022312">
    <property type="entry name" value="DNA_pol_X"/>
</dbReference>
<dbReference type="SUPFAM" id="SSF81585">
    <property type="entry name" value="PsbU/PolX domain-like"/>
    <property type="match status" value="1"/>
</dbReference>
<evidence type="ECO:0000256" key="3">
    <source>
        <dbReference type="ARBA" id="ARBA00022679"/>
    </source>
</evidence>
<dbReference type="Gene3D" id="3.30.210.10">
    <property type="entry name" value="DNA polymerase, thumb domain"/>
    <property type="match status" value="1"/>
</dbReference>
<keyword evidence="8 11" id="KW-0234">DNA repair</keyword>
<name>A0A9P8NYR6_9ASCO</name>
<keyword evidence="7 11" id="KW-0239">DNA-directed DNA polymerase</keyword>
<comment type="similarity">
    <text evidence="11">Belongs to the DNA polymerase type-X family.</text>
</comment>
<keyword evidence="9" id="KW-0456">Lyase</keyword>
<comment type="catalytic activity">
    <reaction evidence="10 11">
        <text>DNA(n) + a 2'-deoxyribonucleoside 5'-triphosphate = DNA(n+1) + diphosphate</text>
        <dbReference type="Rhea" id="RHEA:22508"/>
        <dbReference type="Rhea" id="RHEA-COMP:17339"/>
        <dbReference type="Rhea" id="RHEA-COMP:17340"/>
        <dbReference type="ChEBI" id="CHEBI:33019"/>
        <dbReference type="ChEBI" id="CHEBI:61560"/>
        <dbReference type="ChEBI" id="CHEBI:173112"/>
        <dbReference type="EC" id="2.7.7.7"/>
    </reaction>
</comment>
<dbReference type="InterPro" id="IPR002008">
    <property type="entry name" value="DNA_pol_X_beta-like"/>
</dbReference>
<keyword evidence="14" id="KW-1185">Reference proteome</keyword>
<dbReference type="InterPro" id="IPR036420">
    <property type="entry name" value="BRCT_dom_sf"/>
</dbReference>
<dbReference type="GO" id="GO:0016829">
    <property type="term" value="F:lyase activity"/>
    <property type="evidence" value="ECO:0007669"/>
    <property type="project" value="UniProtKB-KW"/>
</dbReference>
<dbReference type="Gene3D" id="1.10.150.20">
    <property type="entry name" value="5' to 3' exonuclease, C-terminal subdomain"/>
    <property type="match status" value="1"/>
</dbReference>
<keyword evidence="11" id="KW-0539">Nucleus</keyword>
<organism evidence="13 14">
    <name type="scientific">Ogataea philodendri</name>
    <dbReference type="NCBI Taxonomy" id="1378263"/>
    <lineage>
        <taxon>Eukaryota</taxon>
        <taxon>Fungi</taxon>
        <taxon>Dikarya</taxon>
        <taxon>Ascomycota</taxon>
        <taxon>Saccharomycotina</taxon>
        <taxon>Pichiomycetes</taxon>
        <taxon>Pichiales</taxon>
        <taxon>Pichiaceae</taxon>
        <taxon>Ogataea</taxon>
    </lineage>
</organism>
<comment type="caution">
    <text evidence="13">The sequence shown here is derived from an EMBL/GenBank/DDBJ whole genome shotgun (WGS) entry which is preliminary data.</text>
</comment>
<dbReference type="PRINTS" id="PR00869">
    <property type="entry name" value="DNAPOLX"/>
</dbReference>
<evidence type="ECO:0000313" key="14">
    <source>
        <dbReference type="Proteomes" id="UP000769157"/>
    </source>
</evidence>
<evidence type="ECO:0000256" key="2">
    <source>
        <dbReference type="ARBA" id="ARBA00022634"/>
    </source>
</evidence>
<dbReference type="Pfam" id="PF10391">
    <property type="entry name" value="DNA_pol_lambd_f"/>
    <property type="match status" value="1"/>
</dbReference>
<dbReference type="PANTHER" id="PTHR11276">
    <property type="entry name" value="DNA POLYMERASE TYPE-X FAMILY MEMBER"/>
    <property type="match status" value="1"/>
</dbReference>
<comment type="function">
    <text evidence="11">DNA polymerase that functions in several pathways of DNA repair. Involved in base excision repair (BER) responsible for repair of lesions that give rise to abasic (AP) sites in DNA. Also contributes to DNA double-strand break repair by non-homologous end joining and homologous recombination. Has both template-dependent and template-independent (terminal transferase) DNA polymerase activities. Has also a 5'-deoxyribose-5-phosphate lyase (dRP lyase) activity.</text>
</comment>
<dbReference type="Gene3D" id="3.30.460.10">
    <property type="entry name" value="Beta Polymerase, domain 2"/>
    <property type="match status" value="1"/>
</dbReference>
<dbReference type="InterPro" id="IPR037160">
    <property type="entry name" value="DNA_Pol_thumb_sf"/>
</dbReference>
<reference evidence="13" key="1">
    <citation type="journal article" date="2021" name="Open Biol.">
        <title>Shared evolutionary footprints suggest mitochondrial oxidative damage underlies multiple complex I losses in fungi.</title>
        <authorList>
            <person name="Schikora-Tamarit M.A."/>
            <person name="Marcet-Houben M."/>
            <person name="Nosek J."/>
            <person name="Gabaldon T."/>
        </authorList>
    </citation>
    <scope>NUCLEOTIDE SEQUENCE</scope>
    <source>
        <strain evidence="13">CBS6075</strain>
    </source>
</reference>
<comment type="subcellular location">
    <subcellularLocation>
        <location evidence="11">Nucleus</location>
    </subcellularLocation>
</comment>
<evidence type="ECO:0000256" key="6">
    <source>
        <dbReference type="ARBA" id="ARBA00022763"/>
    </source>
</evidence>
<sequence length="473" mass="54235">MTLSANKILAGIRLVVVPRARSQVDRARVSIWKDQGATVDSFLKDPRSVVVVTKKLTKDKVESSIKRELKDAVVVRPEWVIDSLVKQTVLPFDGYQYVFETNQKPSPKSAKTVKPVKFYRGDKRLLEMLQMGVRINKQDMNLSASNAKIIKQFEEIIRIYETMRYFHKSYEFKIKNYRIAISAIESLDHPITSASDLSQFGLDRGSISKHIEEIIRTGTFAKLETLRKQEQNDERYQLMTLFKGIHGVGDKTAYRFVKAGYKKIQDIVQDEQMYASLTEAQKLGITYYDDWNERIPREEVEQHYEFIKDEAAKLDGNLRVALMGSYRRGSPDSGDIDLMVYQEGVDDPKEVQQSLFKLASALAKSGFIVCSLTDILPDMQKFNGGCKLPGKQKCRRLDFIGLPYSQLGSATIYFVGNDIFNRCLRLLAQMKGYHLNQKGLFSADGKQLIESFDEKEILRTLGLDWVDYVHRNI</sequence>
<evidence type="ECO:0000313" key="13">
    <source>
        <dbReference type="EMBL" id="KAH3661975.1"/>
    </source>
</evidence>
<dbReference type="SUPFAM" id="SSF81301">
    <property type="entry name" value="Nucleotidyltransferase"/>
    <property type="match status" value="1"/>
</dbReference>
<dbReference type="GO" id="GO:0003677">
    <property type="term" value="F:DNA binding"/>
    <property type="evidence" value="ECO:0007669"/>
    <property type="project" value="UniProtKB-UniRule"/>
</dbReference>
<dbReference type="EC" id="2.7.7.7" evidence="11"/>
<reference evidence="13" key="2">
    <citation type="submission" date="2021-01" db="EMBL/GenBank/DDBJ databases">
        <authorList>
            <person name="Schikora-Tamarit M.A."/>
        </authorList>
    </citation>
    <scope>NUCLEOTIDE SEQUENCE</scope>
    <source>
        <strain evidence="13">CBS6075</strain>
    </source>
</reference>
<dbReference type="InterPro" id="IPR027421">
    <property type="entry name" value="DNA_pol_lamdba_lyase_dom_sf"/>
</dbReference>
<dbReference type="InterPro" id="IPR018944">
    <property type="entry name" value="DNA_pol_lambd_fingers_domain"/>
</dbReference>
<dbReference type="InterPro" id="IPR029398">
    <property type="entry name" value="PolB_thumb"/>
</dbReference>
<dbReference type="AlphaFoldDB" id="A0A9P8NYR6"/>
<keyword evidence="5" id="KW-0235">DNA replication</keyword>
<dbReference type="GO" id="GO:0003887">
    <property type="term" value="F:DNA-directed DNA polymerase activity"/>
    <property type="evidence" value="ECO:0007669"/>
    <property type="project" value="UniProtKB-UniRule"/>
</dbReference>
<protein>
    <recommendedName>
        <fullName evidence="11">DNA polymerase</fullName>
        <ecNumber evidence="11">2.7.7.7</ecNumber>
    </recommendedName>
</protein>
<dbReference type="CDD" id="cd00141">
    <property type="entry name" value="NT_POLXc"/>
    <property type="match status" value="1"/>
</dbReference>
<dbReference type="Proteomes" id="UP000769157">
    <property type="component" value="Unassembled WGS sequence"/>
</dbReference>
<gene>
    <name evidence="13" type="ORF">OGAPHI_006154</name>
</gene>
<evidence type="ECO:0000256" key="8">
    <source>
        <dbReference type="ARBA" id="ARBA00023204"/>
    </source>
</evidence>
<dbReference type="InterPro" id="IPR028207">
    <property type="entry name" value="DNA_pol_B_palm_palm"/>
</dbReference>
<dbReference type="GeneID" id="70238118"/>
<evidence type="ECO:0000256" key="4">
    <source>
        <dbReference type="ARBA" id="ARBA00022695"/>
    </source>
</evidence>
<dbReference type="InterPro" id="IPR043519">
    <property type="entry name" value="NT_sf"/>
</dbReference>
<dbReference type="InterPro" id="IPR001357">
    <property type="entry name" value="BRCT_dom"/>
</dbReference>
<dbReference type="PROSITE" id="PS50172">
    <property type="entry name" value="BRCT"/>
    <property type="match status" value="1"/>
</dbReference>
<dbReference type="RefSeq" id="XP_046059079.1">
    <property type="nucleotide sequence ID" value="XM_046207413.1"/>
</dbReference>
<dbReference type="Gene3D" id="3.40.50.10190">
    <property type="entry name" value="BRCT domain"/>
    <property type="match status" value="1"/>
</dbReference>
<evidence type="ECO:0000256" key="1">
    <source>
        <dbReference type="ARBA" id="ARBA00001936"/>
    </source>
</evidence>
<proteinExistence type="inferred from homology"/>
<keyword evidence="4 11" id="KW-0548">Nucleotidyltransferase</keyword>
<dbReference type="SMART" id="SM00483">
    <property type="entry name" value="POLXc"/>
    <property type="match status" value="1"/>
</dbReference>
<dbReference type="GO" id="GO:0006303">
    <property type="term" value="P:double-strand break repair via nonhomologous end joining"/>
    <property type="evidence" value="ECO:0007669"/>
    <property type="project" value="TreeGrafter"/>
</dbReference>
<dbReference type="SUPFAM" id="SSF52113">
    <property type="entry name" value="BRCT domain"/>
    <property type="match status" value="1"/>
</dbReference>
<evidence type="ECO:0000256" key="9">
    <source>
        <dbReference type="ARBA" id="ARBA00023239"/>
    </source>
</evidence>
<evidence type="ECO:0000259" key="12">
    <source>
        <dbReference type="PROSITE" id="PS50172"/>
    </source>
</evidence>
<dbReference type="GO" id="GO:0005634">
    <property type="term" value="C:nucleus"/>
    <property type="evidence" value="ECO:0007669"/>
    <property type="project" value="UniProtKB-SubCell"/>
</dbReference>
<dbReference type="GO" id="GO:0046872">
    <property type="term" value="F:metal ion binding"/>
    <property type="evidence" value="ECO:0007669"/>
    <property type="project" value="UniProtKB-UniRule"/>
</dbReference>
<evidence type="ECO:0000256" key="7">
    <source>
        <dbReference type="ARBA" id="ARBA00022932"/>
    </source>
</evidence>
<dbReference type="Pfam" id="PF14716">
    <property type="entry name" value="HHH_8"/>
    <property type="match status" value="1"/>
</dbReference>
<evidence type="ECO:0000256" key="5">
    <source>
        <dbReference type="ARBA" id="ARBA00022705"/>
    </source>
</evidence>
<dbReference type="InterPro" id="IPR010996">
    <property type="entry name" value="HHH_MUS81"/>
</dbReference>
<evidence type="ECO:0000256" key="10">
    <source>
        <dbReference type="ARBA" id="ARBA00049244"/>
    </source>
</evidence>
<dbReference type="PANTHER" id="PTHR11276:SF28">
    <property type="entry name" value="DNA POLYMERASE LAMBDA"/>
    <property type="match status" value="1"/>
</dbReference>
<dbReference type="EMBL" id="JAEUBE010000414">
    <property type="protein sequence ID" value="KAH3661975.1"/>
    <property type="molecule type" value="Genomic_DNA"/>
</dbReference>
<dbReference type="Gene3D" id="1.10.150.110">
    <property type="entry name" value="DNA polymerase beta, N-terminal domain-like"/>
    <property type="match status" value="1"/>
</dbReference>